<sequence>MKINFTKKEYRHLLDMLDISEWIMTAFETEPSKAIKKYDALHQKILAFSKTMDCEDIIKQDKTLGAYYPTYEYEESEHRQYIENYDEDTFWETLSRRLSHKDLLAQIGEKEYEALDTEERFLKLGELESIYEAEFEKNGVKNLKIEKKAKLRSVD</sequence>
<evidence type="ECO:0000313" key="1">
    <source>
        <dbReference type="EMBL" id="VAX27959.1"/>
    </source>
</evidence>
<dbReference type="EMBL" id="UOGF01000034">
    <property type="protein sequence ID" value="VAX27959.1"/>
    <property type="molecule type" value="Genomic_DNA"/>
</dbReference>
<proteinExistence type="predicted"/>
<protein>
    <submittedName>
        <fullName evidence="1">Uncharacterized protein</fullName>
    </submittedName>
</protein>
<dbReference type="AlphaFoldDB" id="A0A3B1CCL9"/>
<organism evidence="1">
    <name type="scientific">hydrothermal vent metagenome</name>
    <dbReference type="NCBI Taxonomy" id="652676"/>
    <lineage>
        <taxon>unclassified sequences</taxon>
        <taxon>metagenomes</taxon>
        <taxon>ecological metagenomes</taxon>
    </lineage>
</organism>
<gene>
    <name evidence="1" type="ORF">MNBD_NITROSPIRAE01-1497</name>
</gene>
<name>A0A3B1CCL9_9ZZZZ</name>
<reference evidence="1" key="1">
    <citation type="submission" date="2018-06" db="EMBL/GenBank/DDBJ databases">
        <authorList>
            <person name="Zhirakovskaya E."/>
        </authorList>
    </citation>
    <scope>NUCLEOTIDE SEQUENCE</scope>
</reference>
<accession>A0A3B1CCL9</accession>